<organism evidence="1 2">
    <name type="scientific">Terrihabitans soli</name>
    <dbReference type="NCBI Taxonomy" id="708113"/>
    <lineage>
        <taxon>Bacteria</taxon>
        <taxon>Pseudomonadati</taxon>
        <taxon>Pseudomonadota</taxon>
        <taxon>Alphaproteobacteria</taxon>
        <taxon>Hyphomicrobiales</taxon>
        <taxon>Terrihabitans</taxon>
    </lineage>
</organism>
<gene>
    <name evidence="1" type="ORF">IZ6_25630</name>
</gene>
<accession>A0A6S6QYZ3</accession>
<proteinExistence type="predicted"/>
<sequence length="58" mass="6613">MPKYHITIEEKVTYEVEVVALHVDAAEDAAEQAFVNDPDLNFPTTVHTRRVSNVEMIE</sequence>
<dbReference type="AlphaFoldDB" id="A0A6S6QYZ3"/>
<dbReference type="Proteomes" id="UP000515317">
    <property type="component" value="Chromosome"/>
</dbReference>
<protein>
    <submittedName>
        <fullName evidence="1">Uncharacterized protein</fullName>
    </submittedName>
</protein>
<keyword evidence="2" id="KW-1185">Reference proteome</keyword>
<name>A0A6S6QYZ3_9HYPH</name>
<evidence type="ECO:0000313" key="1">
    <source>
        <dbReference type="EMBL" id="BCJ91828.1"/>
    </source>
</evidence>
<reference evidence="1 2" key="1">
    <citation type="submission" date="2020-08" db="EMBL/GenBank/DDBJ databases">
        <title>Genome sequence of Rhizobiales bacterium strain IZ6.</title>
        <authorList>
            <person name="Nakai R."/>
            <person name="Naganuma T."/>
        </authorList>
    </citation>
    <scope>NUCLEOTIDE SEQUENCE [LARGE SCALE GENOMIC DNA]</scope>
    <source>
        <strain evidence="1 2">IZ6</strain>
    </source>
</reference>
<evidence type="ECO:0000313" key="2">
    <source>
        <dbReference type="Proteomes" id="UP000515317"/>
    </source>
</evidence>
<dbReference type="KEGG" id="tso:IZ6_25630"/>
<dbReference type="EMBL" id="AP023361">
    <property type="protein sequence ID" value="BCJ91828.1"/>
    <property type="molecule type" value="Genomic_DNA"/>
</dbReference>
<dbReference type="RefSeq" id="WP_222875447.1">
    <property type="nucleotide sequence ID" value="NZ_AP023361.1"/>
</dbReference>